<sequence>MRGKPATKNLDAIHEPDVDVAVGSVLPEDVGLAVAYNIRYTNANCKDKGKYRVYLNKALKENWGAGLAEDVEAAKKQATFKKTEAKKKDAEVTHDKETYDRAVEYIGKLKAKERKKLEAEALKTLPSEQQEKVKAGNFFALKGLQFSMQGIVMERLAGQEREML</sequence>
<dbReference type="AlphaFoldDB" id="A0A0F3GZL3"/>
<protein>
    <submittedName>
        <fullName evidence="1">Uncharacterized protein</fullName>
    </submittedName>
</protein>
<keyword evidence="2" id="KW-1185">Reference proteome</keyword>
<accession>A0A0F3GZL3</accession>
<name>A0A0F3GZL3_9BACT</name>
<evidence type="ECO:0000313" key="1">
    <source>
        <dbReference type="EMBL" id="KJU86148.1"/>
    </source>
</evidence>
<dbReference type="EMBL" id="LACI01000724">
    <property type="protein sequence ID" value="KJU86148.1"/>
    <property type="molecule type" value="Genomic_DNA"/>
</dbReference>
<reference evidence="1 2" key="1">
    <citation type="submission" date="2015-02" db="EMBL/GenBank/DDBJ databases">
        <title>Single-cell genomics of uncultivated deep-branching MTB reveals a conserved set of magnetosome genes.</title>
        <authorList>
            <person name="Kolinko S."/>
            <person name="Richter M."/>
            <person name="Glockner F.O."/>
            <person name="Brachmann A."/>
            <person name="Schuler D."/>
        </authorList>
    </citation>
    <scope>NUCLEOTIDE SEQUENCE [LARGE SCALE GENOMIC DNA]</scope>
    <source>
        <strain evidence="1">TM-1</strain>
    </source>
</reference>
<organism evidence="1 2">
    <name type="scientific">Candidatus Magnetobacterium bavaricum</name>
    <dbReference type="NCBI Taxonomy" id="29290"/>
    <lineage>
        <taxon>Bacteria</taxon>
        <taxon>Pseudomonadati</taxon>
        <taxon>Nitrospirota</taxon>
        <taxon>Thermodesulfovibrionia</taxon>
        <taxon>Thermodesulfovibrionales</taxon>
        <taxon>Candidatus Magnetobacteriaceae</taxon>
        <taxon>Candidatus Magnetobacterium</taxon>
    </lineage>
</organism>
<comment type="caution">
    <text evidence="1">The sequence shown here is derived from an EMBL/GenBank/DDBJ whole genome shotgun (WGS) entry which is preliminary data.</text>
</comment>
<proteinExistence type="predicted"/>
<evidence type="ECO:0000313" key="2">
    <source>
        <dbReference type="Proteomes" id="UP000033423"/>
    </source>
</evidence>
<dbReference type="Proteomes" id="UP000033423">
    <property type="component" value="Unassembled WGS sequence"/>
</dbReference>
<gene>
    <name evidence="1" type="ORF">MBAV_001659</name>
</gene>